<dbReference type="InterPro" id="IPR045851">
    <property type="entry name" value="AMP-bd_C_sf"/>
</dbReference>
<evidence type="ECO:0000256" key="3">
    <source>
        <dbReference type="SAM" id="Phobius"/>
    </source>
</evidence>
<accession>A0A1F6TRE6</accession>
<evidence type="ECO:0000313" key="6">
    <source>
        <dbReference type="Proteomes" id="UP000179360"/>
    </source>
</evidence>
<keyword evidence="2" id="KW-0436">Ligase</keyword>
<sequence length="951" mass="103301">MTPGISRAEDKAAGEDTAGALLAAVRELAAELHPRRPPPRRLTLDSSLERELGLDSLARVELLARIEKRFHVTLPETAFAAAETARDLLRAVLSAGAQKSELELAEIARRAPGAAEAAPHGAHTLVEVLDWHVRAHPERAHIQLRGEADKTETITYRDLSRGAAAVAAGLQRRGLLPGQTVALMLPTGREYFLSFYGIVLAGGVPVPIYPPARPTQLEDHLRRHRGIIANCLAAILITVPEARRIAQLLKSQVETLAHVVTVEELAAGAADFTAVPIGAQDIAFLQYTSGSTGNPKGVVLTHANLLANIRAMGAAVRADSTDVFVSWLPLYHDMGLIGAWLGTLYYAAQLVLMSPLAFLTRPQRWLWEIHRHRATLSAGPNFAYELCLKRIEDGDIEGLDLSSWRIAFNGAEPVSPATLERFCRRFRDYGFRCEALTPVYGLAECAVGLAFPPLARGPLVDTIERDTFTRTGAAVPARGAHALRFVSCGLPLPDHELRVVDAAGRELPERREGRLEFRGPSATSGYFRNPQETQKLFDGDWLDSGDLAYTAGGEVYITGRIKDVIIHAGRNIYPHEIEEAVGNIPGIRKGCVAVFGVADPQSGTERLTVLAETREQDGAARAALGARVNAVVADLAGAPPDDVVLAPPHAIPKTSSGKIRRAASRELLERGAIRETPRAVWWQVARLALSAAMPELRRLWRSAVALLYAVYALALFWVIGVPVWVLVLLLPRLSWRWALMRAAMRALLRAAGVHLRVHGLKHLPPRDRPGVLVANHGSYLDGLILVAALPREGSFVAKAEFLRNPIIGPFLRRAHAEFVERFDRQKGVADARGLARALRAGRSLLVFPEGTFTRIPGLRPFRMGAFIAAAETGAPLVPVAIRGARSVLRAGSWLPHRGVISVSVGAPIEPAALREAEANVWNTGLKLRDAARAYILRYCGEPDLGPENPPP</sequence>
<keyword evidence="5" id="KW-0012">Acyltransferase</keyword>
<dbReference type="InterPro" id="IPR020845">
    <property type="entry name" value="AMP-binding_CS"/>
</dbReference>
<keyword evidence="3" id="KW-0472">Membrane</keyword>
<dbReference type="Pfam" id="PF00501">
    <property type="entry name" value="AMP-binding"/>
    <property type="match status" value="1"/>
</dbReference>
<feature type="domain" description="Carrier" evidence="4">
    <location>
        <begin position="15"/>
        <end position="96"/>
    </location>
</feature>
<dbReference type="PROSITE" id="PS00455">
    <property type="entry name" value="AMP_BINDING"/>
    <property type="match status" value="1"/>
</dbReference>
<dbReference type="Gene3D" id="1.10.1200.10">
    <property type="entry name" value="ACP-like"/>
    <property type="match status" value="1"/>
</dbReference>
<proteinExistence type="inferred from homology"/>
<evidence type="ECO:0000256" key="2">
    <source>
        <dbReference type="ARBA" id="ARBA00022598"/>
    </source>
</evidence>
<comment type="similarity">
    <text evidence="1">Belongs to the ATP-dependent AMP-binding enzyme family.</text>
</comment>
<feature type="transmembrane region" description="Helical" evidence="3">
    <location>
        <begin position="705"/>
        <end position="730"/>
    </location>
</feature>
<dbReference type="CDD" id="cd07989">
    <property type="entry name" value="LPLAT_AGPAT-like"/>
    <property type="match status" value="1"/>
</dbReference>
<dbReference type="SUPFAM" id="SSF47336">
    <property type="entry name" value="ACP-like"/>
    <property type="match status" value="1"/>
</dbReference>
<dbReference type="InterPro" id="IPR009081">
    <property type="entry name" value="PP-bd_ACP"/>
</dbReference>
<keyword evidence="3" id="KW-1133">Transmembrane helix</keyword>
<dbReference type="PANTHER" id="PTHR22754">
    <property type="entry name" value="DISCO-INTERACTING PROTEIN 2 DIP2 -RELATED"/>
    <property type="match status" value="1"/>
</dbReference>
<dbReference type="SUPFAM" id="SSF56801">
    <property type="entry name" value="Acetyl-CoA synthetase-like"/>
    <property type="match status" value="1"/>
</dbReference>
<keyword evidence="3" id="KW-0812">Transmembrane</keyword>
<dbReference type="GO" id="GO:0016746">
    <property type="term" value="F:acyltransferase activity"/>
    <property type="evidence" value="ECO:0007669"/>
    <property type="project" value="UniProtKB-KW"/>
</dbReference>
<dbReference type="PANTHER" id="PTHR22754:SF32">
    <property type="entry name" value="DISCO-INTERACTING PROTEIN 2"/>
    <property type="match status" value="1"/>
</dbReference>
<dbReference type="GO" id="GO:0005886">
    <property type="term" value="C:plasma membrane"/>
    <property type="evidence" value="ECO:0007669"/>
    <property type="project" value="TreeGrafter"/>
</dbReference>
<dbReference type="PROSITE" id="PS50075">
    <property type="entry name" value="CARRIER"/>
    <property type="match status" value="1"/>
</dbReference>
<keyword evidence="5" id="KW-0808">Transferase</keyword>
<dbReference type="Pfam" id="PF00550">
    <property type="entry name" value="PP-binding"/>
    <property type="match status" value="1"/>
</dbReference>
<gene>
    <name evidence="5" type="ORF">A2637_06170</name>
</gene>
<name>A0A1F6TRE6_9PROT</name>
<comment type="caution">
    <text evidence="5">The sequence shown here is derived from an EMBL/GenBank/DDBJ whole genome shotgun (WGS) entry which is preliminary data.</text>
</comment>
<dbReference type="InterPro" id="IPR036736">
    <property type="entry name" value="ACP-like_sf"/>
</dbReference>
<protein>
    <submittedName>
        <fullName evidence="5">Acyl-phosphate glycerol 3-phosphate acyltransferase</fullName>
    </submittedName>
</protein>
<dbReference type="AlphaFoldDB" id="A0A1F6TRE6"/>
<dbReference type="GO" id="GO:0006633">
    <property type="term" value="P:fatty acid biosynthetic process"/>
    <property type="evidence" value="ECO:0007669"/>
    <property type="project" value="TreeGrafter"/>
</dbReference>
<evidence type="ECO:0000259" key="4">
    <source>
        <dbReference type="PROSITE" id="PS50075"/>
    </source>
</evidence>
<dbReference type="Proteomes" id="UP000179360">
    <property type="component" value="Unassembled WGS sequence"/>
</dbReference>
<dbReference type="Gene3D" id="3.40.50.12780">
    <property type="entry name" value="N-terminal domain of ligase-like"/>
    <property type="match status" value="1"/>
</dbReference>
<dbReference type="Gene3D" id="3.30.300.30">
    <property type="match status" value="1"/>
</dbReference>
<dbReference type="STRING" id="1817764.A2637_06170"/>
<dbReference type="Pfam" id="PF01553">
    <property type="entry name" value="Acyltransferase"/>
    <property type="match status" value="1"/>
</dbReference>
<dbReference type="GO" id="GO:0070566">
    <property type="term" value="F:adenylyltransferase activity"/>
    <property type="evidence" value="ECO:0007669"/>
    <property type="project" value="TreeGrafter"/>
</dbReference>
<reference evidence="5 6" key="1">
    <citation type="journal article" date="2016" name="Nat. Commun.">
        <title>Thousands of microbial genomes shed light on interconnected biogeochemical processes in an aquifer system.</title>
        <authorList>
            <person name="Anantharaman K."/>
            <person name="Brown C.T."/>
            <person name="Hug L.A."/>
            <person name="Sharon I."/>
            <person name="Castelle C.J."/>
            <person name="Probst A.J."/>
            <person name="Thomas B.C."/>
            <person name="Singh A."/>
            <person name="Wilkins M.J."/>
            <person name="Karaoz U."/>
            <person name="Brodie E.L."/>
            <person name="Williams K.H."/>
            <person name="Hubbard S.S."/>
            <person name="Banfield J.F."/>
        </authorList>
    </citation>
    <scope>NUCLEOTIDE SEQUENCE [LARGE SCALE GENOMIC DNA]</scope>
</reference>
<dbReference type="CDD" id="cd05931">
    <property type="entry name" value="FAAL"/>
    <property type="match status" value="1"/>
</dbReference>
<dbReference type="SMART" id="SM00563">
    <property type="entry name" value="PlsC"/>
    <property type="match status" value="1"/>
</dbReference>
<dbReference type="InterPro" id="IPR042099">
    <property type="entry name" value="ANL_N_sf"/>
</dbReference>
<dbReference type="GO" id="GO:0016874">
    <property type="term" value="F:ligase activity"/>
    <property type="evidence" value="ECO:0007669"/>
    <property type="project" value="UniProtKB-KW"/>
</dbReference>
<dbReference type="EMBL" id="MFSY01000012">
    <property type="protein sequence ID" value="OGI47680.1"/>
    <property type="molecule type" value="Genomic_DNA"/>
</dbReference>
<dbReference type="SUPFAM" id="SSF69593">
    <property type="entry name" value="Glycerol-3-phosphate (1)-acyltransferase"/>
    <property type="match status" value="1"/>
</dbReference>
<dbReference type="InterPro" id="IPR040097">
    <property type="entry name" value="FAAL/FAAC"/>
</dbReference>
<dbReference type="InterPro" id="IPR000873">
    <property type="entry name" value="AMP-dep_synth/lig_dom"/>
</dbReference>
<dbReference type="GO" id="GO:0071766">
    <property type="term" value="P:Actinobacterium-type cell wall biogenesis"/>
    <property type="evidence" value="ECO:0007669"/>
    <property type="project" value="UniProtKB-ARBA"/>
</dbReference>
<evidence type="ECO:0000313" key="5">
    <source>
        <dbReference type="EMBL" id="OGI47680.1"/>
    </source>
</evidence>
<organism evidence="5 6">
    <name type="scientific">Candidatus Muproteobacteria bacterium RIFCSPHIGHO2_01_FULL_65_16</name>
    <dbReference type="NCBI Taxonomy" id="1817764"/>
    <lineage>
        <taxon>Bacteria</taxon>
        <taxon>Pseudomonadati</taxon>
        <taxon>Pseudomonadota</taxon>
        <taxon>Candidatus Muproteobacteria</taxon>
    </lineage>
</organism>
<dbReference type="InterPro" id="IPR002123">
    <property type="entry name" value="Plipid/glycerol_acylTrfase"/>
</dbReference>
<evidence type="ECO:0000256" key="1">
    <source>
        <dbReference type="ARBA" id="ARBA00006432"/>
    </source>
</evidence>
<dbReference type="FunFam" id="3.40.50.12780:FF:000013">
    <property type="entry name" value="Long-chain-fatty-acid--AMP ligase FadD32"/>
    <property type="match status" value="1"/>
</dbReference>